<accession>A0A4Y2AD42</accession>
<feature type="region of interest" description="Disordered" evidence="1">
    <location>
        <begin position="35"/>
        <end position="69"/>
    </location>
</feature>
<keyword evidence="3" id="KW-1185">Reference proteome</keyword>
<evidence type="ECO:0000313" key="3">
    <source>
        <dbReference type="Proteomes" id="UP000499080"/>
    </source>
</evidence>
<proteinExistence type="predicted"/>
<organism evidence="2 3">
    <name type="scientific">Araneus ventricosus</name>
    <name type="common">Orbweaver spider</name>
    <name type="synonym">Epeira ventricosa</name>
    <dbReference type="NCBI Taxonomy" id="182803"/>
    <lineage>
        <taxon>Eukaryota</taxon>
        <taxon>Metazoa</taxon>
        <taxon>Ecdysozoa</taxon>
        <taxon>Arthropoda</taxon>
        <taxon>Chelicerata</taxon>
        <taxon>Arachnida</taxon>
        <taxon>Araneae</taxon>
        <taxon>Araneomorphae</taxon>
        <taxon>Entelegynae</taxon>
        <taxon>Araneoidea</taxon>
        <taxon>Araneidae</taxon>
        <taxon>Araneus</taxon>
    </lineage>
</organism>
<name>A0A4Y2AD42_ARAVE</name>
<gene>
    <name evidence="2" type="ORF">AVEN_152903_1</name>
</gene>
<comment type="caution">
    <text evidence="2">The sequence shown here is derived from an EMBL/GenBank/DDBJ whole genome shotgun (WGS) entry which is preliminary data.</text>
</comment>
<evidence type="ECO:0000256" key="1">
    <source>
        <dbReference type="SAM" id="MobiDB-lite"/>
    </source>
</evidence>
<dbReference type="EMBL" id="BGPR01000013">
    <property type="protein sequence ID" value="GBL77678.1"/>
    <property type="molecule type" value="Genomic_DNA"/>
</dbReference>
<dbReference type="Proteomes" id="UP000499080">
    <property type="component" value="Unassembled WGS sequence"/>
</dbReference>
<sequence>MKILDGTIHSLKISNSQNQTSHHLTKELVGESNSFILNSNGKKKNIKNDKLPEGPKAPQKPNGPGARSYKKTLHSFREAQKKITYITENASSDRRQNLITPKTYAETRWRGNSPVEKFEFKN</sequence>
<protein>
    <submittedName>
        <fullName evidence="2">Uncharacterized protein</fullName>
    </submittedName>
</protein>
<dbReference type="AlphaFoldDB" id="A0A4Y2AD42"/>
<reference evidence="2 3" key="1">
    <citation type="journal article" date="2019" name="Sci. Rep.">
        <title>Orb-weaving spider Araneus ventricosus genome elucidates the spidroin gene catalogue.</title>
        <authorList>
            <person name="Kono N."/>
            <person name="Nakamura H."/>
            <person name="Ohtoshi R."/>
            <person name="Moran D.A.P."/>
            <person name="Shinohara A."/>
            <person name="Yoshida Y."/>
            <person name="Fujiwara M."/>
            <person name="Mori M."/>
            <person name="Tomita M."/>
            <person name="Arakawa K."/>
        </authorList>
    </citation>
    <scope>NUCLEOTIDE SEQUENCE [LARGE SCALE GENOMIC DNA]</scope>
</reference>
<evidence type="ECO:0000313" key="2">
    <source>
        <dbReference type="EMBL" id="GBL77678.1"/>
    </source>
</evidence>